<dbReference type="eggNOG" id="ENOG5032S7U">
    <property type="taxonomic scope" value="Bacteria"/>
</dbReference>
<name>A0A081BZP6_VECG1</name>
<dbReference type="AlphaFoldDB" id="A0A081BZP6"/>
<protein>
    <submittedName>
        <fullName evidence="1">Hypothetical cytosolic protein</fullName>
    </submittedName>
</protein>
<dbReference type="HOGENOM" id="CLU_148728_0_0_0"/>
<dbReference type="Pfam" id="PF14357">
    <property type="entry name" value="DUF4404"/>
    <property type="match status" value="1"/>
</dbReference>
<proteinExistence type="predicted"/>
<evidence type="ECO:0000313" key="2">
    <source>
        <dbReference type="Proteomes" id="UP000030661"/>
    </source>
</evidence>
<evidence type="ECO:0000313" key="1">
    <source>
        <dbReference type="EMBL" id="GAK57801.1"/>
    </source>
</evidence>
<keyword evidence="2" id="KW-1185">Reference proteome</keyword>
<dbReference type="InterPro" id="IPR025516">
    <property type="entry name" value="DUF4404"/>
</dbReference>
<gene>
    <name evidence="1" type="ORF">U27_04768</name>
</gene>
<organism evidence="1">
    <name type="scientific">Vecturithrix granuli</name>
    <dbReference type="NCBI Taxonomy" id="1499967"/>
    <lineage>
        <taxon>Bacteria</taxon>
        <taxon>Candidatus Moduliflexota</taxon>
        <taxon>Candidatus Vecturitrichia</taxon>
        <taxon>Candidatus Vecturitrichales</taxon>
        <taxon>Candidatus Vecturitrichaceae</taxon>
        <taxon>Candidatus Vecturithrix</taxon>
    </lineage>
</organism>
<reference evidence="1" key="1">
    <citation type="journal article" date="2015" name="PeerJ">
        <title>First genomic representation of candidate bacterial phylum KSB3 points to enhanced environmental sensing as a trigger of wastewater bulking.</title>
        <authorList>
            <person name="Sekiguchi Y."/>
            <person name="Ohashi A."/>
            <person name="Parks D.H."/>
            <person name="Yamauchi T."/>
            <person name="Tyson G.W."/>
            <person name="Hugenholtz P."/>
        </authorList>
    </citation>
    <scope>NUCLEOTIDE SEQUENCE [LARGE SCALE GENOMIC DNA]</scope>
</reference>
<sequence length="110" mass="12171">MLKKTIDKIEEKIHHVDSIADETKTELLNLLSTLKDEIAELSETQGEKAESITGFTQISAHEATRVEKNPDLLNLSLKGLQSSVSEFETTHPKLAETVNSICHILSNMGI</sequence>
<accession>A0A081BZP6</accession>
<dbReference type="EMBL" id="DF820466">
    <property type="protein sequence ID" value="GAK57801.1"/>
    <property type="molecule type" value="Genomic_DNA"/>
</dbReference>
<dbReference type="Proteomes" id="UP000030661">
    <property type="component" value="Unassembled WGS sequence"/>
</dbReference>
<dbReference type="STRING" id="1499967.U27_04768"/>